<evidence type="ECO:0000313" key="1">
    <source>
        <dbReference type="EMBL" id="AAW73341.1"/>
    </source>
</evidence>
<dbReference type="NCBIfam" id="TIGR02558">
    <property type="entry name" value="HrpB2"/>
    <property type="match status" value="1"/>
</dbReference>
<keyword evidence="2" id="KW-1185">Reference proteome</keyword>
<dbReference type="InterPro" id="IPR013391">
    <property type="entry name" value="T3SS_HrpB2"/>
</dbReference>
<dbReference type="STRING" id="291331.XOO0087"/>
<dbReference type="AlphaFoldDB" id="Q5H6S9"/>
<reference evidence="1 2" key="1">
    <citation type="journal article" date="2005" name="Nucleic Acids Res.">
        <title>The genome sequence of Xanthomonas oryzae pathovar oryzae KACC10331, the bacterial blight pathogen of rice.</title>
        <authorList>
            <person name="Lee B.M."/>
            <person name="Park Y.J."/>
            <person name="Park D.S."/>
            <person name="Kang H.W."/>
            <person name="Kim J.G."/>
            <person name="Song E.S."/>
            <person name="Park I.C."/>
            <person name="Yoon U.H."/>
            <person name="Hahn J.H."/>
            <person name="Koo B.S."/>
            <person name="Lee G.B."/>
            <person name="Kim H."/>
            <person name="Park H.S."/>
            <person name="Yoon K.O."/>
            <person name="Kim J.H."/>
            <person name="Jung C.H."/>
            <person name="Koh N.H."/>
            <person name="Seo J.S."/>
            <person name="Go S.J."/>
        </authorList>
    </citation>
    <scope>NUCLEOTIDE SEQUENCE [LARGE SCALE GENOMIC DNA]</scope>
    <source>
        <strain evidence="2">KACC10331 / KXO85</strain>
    </source>
</reference>
<dbReference type="EMBL" id="AE013598">
    <property type="protein sequence ID" value="AAW73341.1"/>
    <property type="molecule type" value="Genomic_DNA"/>
</dbReference>
<evidence type="ECO:0000313" key="2">
    <source>
        <dbReference type="Proteomes" id="UP000006735"/>
    </source>
</evidence>
<name>Q5H6S9_XANOR</name>
<dbReference type="Proteomes" id="UP000006735">
    <property type="component" value="Chromosome"/>
</dbReference>
<dbReference type="KEGG" id="xoo:XOO0087"/>
<sequence>MMTLIPPVQAIAGTSAAATQALSPVAAPNQALVNRFQALMQSSSPLPPAMQRVGSPSMMSRVVDVQNDGVRTIAEHIDAFSMQAPTMGLQEMAAQQIKLMHELTMVGFNLNVSVGVAQSGKNAVQTLVKNQ</sequence>
<dbReference type="HOGENOM" id="CLU_151794_0_0_6"/>
<protein>
    <submittedName>
        <fullName evidence="1">HrpB2 protein</fullName>
    </submittedName>
</protein>
<dbReference type="Pfam" id="PF09487">
    <property type="entry name" value="HrpB2"/>
    <property type="match status" value="1"/>
</dbReference>
<organism evidence="1 2">
    <name type="scientific">Xanthomonas oryzae pv. oryzae (strain KACC10331 / KXO85)</name>
    <dbReference type="NCBI Taxonomy" id="291331"/>
    <lineage>
        <taxon>Bacteria</taxon>
        <taxon>Pseudomonadati</taxon>
        <taxon>Pseudomonadota</taxon>
        <taxon>Gammaproteobacteria</taxon>
        <taxon>Lysobacterales</taxon>
        <taxon>Lysobacteraceae</taxon>
        <taxon>Xanthomonas</taxon>
    </lineage>
</organism>
<gene>
    <name evidence="1" type="primary">hrpB2</name>
    <name evidence="1" type="ordered locus">XOO0087</name>
</gene>
<accession>Q5H6S9</accession>
<proteinExistence type="predicted"/>